<organism evidence="4 5">
    <name type="scientific">Chitinophaga defluvii</name>
    <dbReference type="NCBI Taxonomy" id="3163343"/>
    <lineage>
        <taxon>Bacteria</taxon>
        <taxon>Pseudomonadati</taxon>
        <taxon>Bacteroidota</taxon>
        <taxon>Chitinophagia</taxon>
        <taxon>Chitinophagales</taxon>
        <taxon>Chitinophagaceae</taxon>
        <taxon>Chitinophaga</taxon>
    </lineage>
</organism>
<reference evidence="4 5" key="1">
    <citation type="submission" date="2024-06" db="EMBL/GenBank/DDBJ databases">
        <title>Chitinophaga defluvii sp. nov., isolated from municipal sewage.</title>
        <authorList>
            <person name="Zhang L."/>
        </authorList>
    </citation>
    <scope>NUCLEOTIDE SEQUENCE [LARGE SCALE GENOMIC DNA]</scope>
    <source>
        <strain evidence="4 5">H8</strain>
    </source>
</reference>
<dbReference type="PROSITE" id="PS51186">
    <property type="entry name" value="GNAT"/>
    <property type="match status" value="2"/>
</dbReference>
<protein>
    <submittedName>
        <fullName evidence="4">GNAT family N-acetyltransferase</fullName>
    </submittedName>
</protein>
<gene>
    <name evidence="4" type="ORF">ABR189_27750</name>
</gene>
<dbReference type="Gene3D" id="3.40.630.30">
    <property type="match status" value="2"/>
</dbReference>
<dbReference type="InterPro" id="IPR050680">
    <property type="entry name" value="YpeA/RimI_acetyltransf"/>
</dbReference>
<evidence type="ECO:0000256" key="2">
    <source>
        <dbReference type="ARBA" id="ARBA00023315"/>
    </source>
</evidence>
<dbReference type="Pfam" id="PF13508">
    <property type="entry name" value="Acetyltransf_7"/>
    <property type="match status" value="1"/>
</dbReference>
<keyword evidence="1" id="KW-0808">Transferase</keyword>
<dbReference type="EMBL" id="JBEXAC010000003">
    <property type="protein sequence ID" value="MET7001208.1"/>
    <property type="molecule type" value="Genomic_DNA"/>
</dbReference>
<comment type="caution">
    <text evidence="4">The sequence shown here is derived from an EMBL/GenBank/DDBJ whole genome shotgun (WGS) entry which is preliminary data.</text>
</comment>
<proteinExistence type="predicted"/>
<dbReference type="Pfam" id="PF00583">
    <property type="entry name" value="Acetyltransf_1"/>
    <property type="match status" value="1"/>
</dbReference>
<dbReference type="PANTHER" id="PTHR43420">
    <property type="entry name" value="ACETYLTRANSFERASE"/>
    <property type="match status" value="1"/>
</dbReference>
<feature type="domain" description="N-acetyltransferase" evidence="3">
    <location>
        <begin position="161"/>
        <end position="285"/>
    </location>
</feature>
<dbReference type="InterPro" id="IPR000182">
    <property type="entry name" value="GNAT_dom"/>
</dbReference>
<dbReference type="CDD" id="cd04301">
    <property type="entry name" value="NAT_SF"/>
    <property type="match status" value="2"/>
</dbReference>
<evidence type="ECO:0000259" key="3">
    <source>
        <dbReference type="PROSITE" id="PS51186"/>
    </source>
</evidence>
<dbReference type="RefSeq" id="WP_354663780.1">
    <property type="nucleotide sequence ID" value="NZ_JBEXAC010000003.1"/>
</dbReference>
<accession>A0ABV2TDV0</accession>
<dbReference type="SUPFAM" id="SSF55729">
    <property type="entry name" value="Acyl-CoA N-acyltransferases (Nat)"/>
    <property type="match status" value="2"/>
</dbReference>
<evidence type="ECO:0000256" key="1">
    <source>
        <dbReference type="ARBA" id="ARBA00022679"/>
    </source>
</evidence>
<dbReference type="Proteomes" id="UP001549749">
    <property type="component" value="Unassembled WGS sequence"/>
</dbReference>
<keyword evidence="2" id="KW-0012">Acyltransferase</keyword>
<sequence>MHILNTGGFHDLQAVTLPDICDTFNAAFSDYIVPVQLTLPLLKQKIQGENLRLDYSMGAFDGPTLAGFMLHGVDNVLQPKVLYNGGTGVIPAYRGQRLVQQLYTQAMPYYRQKGIKKILLEVIQTNQPAIKAYQNSGFEQKRLVHCYKGAVTTASSVPGVTITLNATPNWSLMAAYSDMEPCWSNAIPAIQREQAFTTSWEASLDGQSAGFISVHLASKRIRQIAVHPNLRRRGIGSALLQHAASQLGNPLSIINIDDHYPAMNQLLLKTGFIHTLSQYEMVLNL</sequence>
<dbReference type="InterPro" id="IPR016181">
    <property type="entry name" value="Acyl_CoA_acyltransferase"/>
</dbReference>
<name>A0ABV2TDV0_9BACT</name>
<evidence type="ECO:0000313" key="5">
    <source>
        <dbReference type="Proteomes" id="UP001549749"/>
    </source>
</evidence>
<evidence type="ECO:0000313" key="4">
    <source>
        <dbReference type="EMBL" id="MET7001208.1"/>
    </source>
</evidence>
<dbReference type="PANTHER" id="PTHR43420:SF44">
    <property type="entry name" value="ACETYLTRANSFERASE YPEA"/>
    <property type="match status" value="1"/>
</dbReference>
<keyword evidence="5" id="KW-1185">Reference proteome</keyword>
<feature type="domain" description="N-acetyltransferase" evidence="3">
    <location>
        <begin position="7"/>
        <end position="158"/>
    </location>
</feature>